<dbReference type="SUPFAM" id="SSF55347">
    <property type="entry name" value="Glyceraldehyde-3-phosphate dehydrogenase-like, C-terminal domain"/>
    <property type="match status" value="1"/>
</dbReference>
<dbReference type="InterPro" id="IPR036291">
    <property type="entry name" value="NAD(P)-bd_dom_sf"/>
</dbReference>
<keyword evidence="6" id="KW-1185">Reference proteome</keyword>
<dbReference type="SUPFAM" id="SSF51735">
    <property type="entry name" value="NAD(P)-binding Rossmann-fold domains"/>
    <property type="match status" value="1"/>
</dbReference>
<dbReference type="Gene3D" id="3.30.360.10">
    <property type="entry name" value="Dihydrodipicolinate Reductase, domain 2"/>
    <property type="match status" value="1"/>
</dbReference>
<dbReference type="Proteomes" id="UP001203880">
    <property type="component" value="Unassembled WGS sequence"/>
</dbReference>
<evidence type="ECO:0000259" key="3">
    <source>
        <dbReference type="Pfam" id="PF01408"/>
    </source>
</evidence>
<gene>
    <name evidence="5" type="ORF">M3P21_09895</name>
</gene>
<dbReference type="PANTHER" id="PTHR22604:SF105">
    <property type="entry name" value="TRANS-1,2-DIHYDROBENZENE-1,2-DIOL DEHYDROGENASE"/>
    <property type="match status" value="1"/>
</dbReference>
<keyword evidence="2" id="KW-0560">Oxidoreductase</keyword>
<evidence type="ECO:0000256" key="2">
    <source>
        <dbReference type="ARBA" id="ARBA00023002"/>
    </source>
</evidence>
<evidence type="ECO:0000313" key="6">
    <source>
        <dbReference type="Proteomes" id="UP001203880"/>
    </source>
</evidence>
<reference evidence="5" key="1">
    <citation type="submission" date="2022-05" db="EMBL/GenBank/DDBJ databases">
        <authorList>
            <person name="Park J.-S."/>
        </authorList>
    </citation>
    <scope>NUCLEOTIDE SEQUENCE</scope>
    <source>
        <strain evidence="5">2012CJ41-6</strain>
    </source>
</reference>
<dbReference type="Pfam" id="PF22725">
    <property type="entry name" value="GFO_IDH_MocA_C3"/>
    <property type="match status" value="1"/>
</dbReference>
<evidence type="ECO:0000313" key="5">
    <source>
        <dbReference type="EMBL" id="MCL6283840.1"/>
    </source>
</evidence>
<dbReference type="PANTHER" id="PTHR22604">
    <property type="entry name" value="OXIDOREDUCTASES"/>
    <property type="match status" value="1"/>
</dbReference>
<dbReference type="EMBL" id="JAMFMB010000010">
    <property type="protein sequence ID" value="MCL6283840.1"/>
    <property type="molecule type" value="Genomic_DNA"/>
</dbReference>
<proteinExistence type="inferred from homology"/>
<evidence type="ECO:0000256" key="1">
    <source>
        <dbReference type="ARBA" id="ARBA00010928"/>
    </source>
</evidence>
<dbReference type="InterPro" id="IPR055170">
    <property type="entry name" value="GFO_IDH_MocA-like_dom"/>
</dbReference>
<protein>
    <submittedName>
        <fullName evidence="5">Gfo/Idh/MocA family oxidoreductase</fullName>
    </submittedName>
</protein>
<organism evidence="5 6">
    <name type="scientific">Ruegeria spongiae</name>
    <dbReference type="NCBI Taxonomy" id="2942209"/>
    <lineage>
        <taxon>Bacteria</taxon>
        <taxon>Pseudomonadati</taxon>
        <taxon>Pseudomonadota</taxon>
        <taxon>Alphaproteobacteria</taxon>
        <taxon>Rhodobacterales</taxon>
        <taxon>Roseobacteraceae</taxon>
        <taxon>Ruegeria</taxon>
    </lineage>
</organism>
<dbReference type="InterPro" id="IPR050984">
    <property type="entry name" value="Gfo/Idh/MocA_domain"/>
</dbReference>
<dbReference type="RefSeq" id="WP_249709699.1">
    <property type="nucleotide sequence ID" value="NZ_JAMFMB010000010.1"/>
</dbReference>
<comment type="caution">
    <text evidence="5">The sequence shown here is derived from an EMBL/GenBank/DDBJ whole genome shotgun (WGS) entry which is preliminary data.</text>
</comment>
<feature type="domain" description="Gfo/Idh/MocA-like oxidoreductase N-terminal" evidence="3">
    <location>
        <begin position="6"/>
        <end position="122"/>
    </location>
</feature>
<dbReference type="Gene3D" id="3.40.50.720">
    <property type="entry name" value="NAD(P)-binding Rossmann-like Domain"/>
    <property type="match status" value="1"/>
</dbReference>
<dbReference type="Pfam" id="PF01408">
    <property type="entry name" value="GFO_IDH_MocA"/>
    <property type="match status" value="1"/>
</dbReference>
<comment type="similarity">
    <text evidence="1">Belongs to the Gfo/Idh/MocA family.</text>
</comment>
<accession>A0ABT0Q1T7</accession>
<sequence>MQDGLFRWGVLSTSKIGREQVLPAIVRSASGVIHAIASRDPAKAQAEAARFGAPQWYGDYDALLADPDIDGVYLPIPTAHHAEWSIRAAQAGKHVLCEKPIALRAEEIDPIIAARNSTGCLICEAFMVAYHPQWHKVRDLIAEGAIGRLRQVTGGFSYHLTDPGNMRNQPDLGGGALPDIGVYPVVTCLLATGAEAGEATGQVEFSPEFGTDIYARANVAFDGFNLSFHVSSQMALHQSMRFMGEVGWIDVRAPFNAVNYDYAEIVLHDQKNATQTVYRFDVNQYERQADAFVAACRGDHSTMFPLEMSKKVQQVIDGIYAAGGRA</sequence>
<feature type="domain" description="GFO/IDH/MocA-like oxidoreductase" evidence="4">
    <location>
        <begin position="135"/>
        <end position="249"/>
    </location>
</feature>
<name>A0ABT0Q1T7_9RHOB</name>
<dbReference type="InterPro" id="IPR000683">
    <property type="entry name" value="Gfo/Idh/MocA-like_OxRdtase_N"/>
</dbReference>
<evidence type="ECO:0000259" key="4">
    <source>
        <dbReference type="Pfam" id="PF22725"/>
    </source>
</evidence>